<dbReference type="STRING" id="1806994.A0A507BQT6"/>
<evidence type="ECO:0000256" key="3">
    <source>
        <dbReference type="ARBA" id="ARBA00022483"/>
    </source>
</evidence>
<keyword evidence="2" id="KW-0813">Transport</keyword>
<feature type="domain" description="Exocyst complex component Sec3 PIP2-binding N-terminal" evidence="6">
    <location>
        <begin position="116"/>
        <end position="202"/>
    </location>
</feature>
<dbReference type="GO" id="GO:0006887">
    <property type="term" value="P:exocytosis"/>
    <property type="evidence" value="ECO:0007669"/>
    <property type="project" value="UniProtKB-KW"/>
</dbReference>
<keyword evidence="4" id="KW-0175">Coiled coil</keyword>
<comment type="caution">
    <text evidence="7">The sequence shown here is derived from an EMBL/GenBank/DDBJ whole genome shotgun (WGS) entry which is preliminary data.</text>
</comment>
<proteinExistence type="inferred from homology"/>
<feature type="compositionally biased region" description="Low complexity" evidence="5">
    <location>
        <begin position="30"/>
        <end position="40"/>
    </location>
</feature>
<dbReference type="AlphaFoldDB" id="A0A507BQT6"/>
<dbReference type="Gene3D" id="2.30.29.90">
    <property type="match status" value="1"/>
</dbReference>
<evidence type="ECO:0000256" key="5">
    <source>
        <dbReference type="SAM" id="MobiDB-lite"/>
    </source>
</evidence>
<dbReference type="InterPro" id="IPR048628">
    <property type="entry name" value="Sec3_C"/>
</dbReference>
<evidence type="ECO:0000256" key="2">
    <source>
        <dbReference type="ARBA" id="ARBA00022448"/>
    </source>
</evidence>
<dbReference type="InterPro" id="IPR028258">
    <property type="entry name" value="Sec3-PIP2_bind"/>
</dbReference>
<evidence type="ECO:0000259" key="6">
    <source>
        <dbReference type="SMART" id="SM01313"/>
    </source>
</evidence>
<dbReference type="GO" id="GO:0006893">
    <property type="term" value="P:Golgi to plasma membrane transport"/>
    <property type="evidence" value="ECO:0007669"/>
    <property type="project" value="TreeGrafter"/>
</dbReference>
<dbReference type="Pfam" id="PF09763">
    <property type="entry name" value="Sec3_CC"/>
    <property type="match status" value="1"/>
</dbReference>
<dbReference type="GO" id="GO:0000145">
    <property type="term" value="C:exocyst"/>
    <property type="evidence" value="ECO:0007669"/>
    <property type="project" value="InterPro"/>
</dbReference>
<dbReference type="Proteomes" id="UP000319731">
    <property type="component" value="Unassembled WGS sequence"/>
</dbReference>
<accession>A0A507BQT6</accession>
<comment type="similarity">
    <text evidence="1">Belongs to the SEC3 family.</text>
</comment>
<dbReference type="Pfam" id="PF15277">
    <property type="entry name" value="Sec3-PIP2_bind"/>
    <property type="match status" value="1"/>
</dbReference>
<dbReference type="PANTHER" id="PTHR16092:SF14">
    <property type="entry name" value="EXOCYST COMPLEX COMPONENT 1 ISOFORM X1"/>
    <property type="match status" value="1"/>
</dbReference>
<keyword evidence="8" id="KW-1185">Reference proteome</keyword>
<reference evidence="7 8" key="1">
    <citation type="journal article" date="2019" name="Sci. Rep.">
        <title>Comparative genomics of chytrid fungi reveal insights into the obligate biotrophic and pathogenic lifestyle of Synchytrium endobioticum.</title>
        <authorList>
            <person name="van de Vossenberg B.T.L.H."/>
            <person name="Warris S."/>
            <person name="Nguyen H.D.T."/>
            <person name="van Gent-Pelzer M.P.E."/>
            <person name="Joly D.L."/>
            <person name="van de Geest H.C."/>
            <person name="Bonants P.J.M."/>
            <person name="Smith D.S."/>
            <person name="Levesque C.A."/>
            <person name="van der Lee T.A.J."/>
        </authorList>
    </citation>
    <scope>NUCLEOTIDE SEQUENCE [LARGE SCALE GENOMIC DNA]</scope>
    <source>
        <strain evidence="7 8">JEL517</strain>
    </source>
</reference>
<dbReference type="Pfam" id="PF20654">
    <property type="entry name" value="Sec3_C-term"/>
    <property type="match status" value="1"/>
</dbReference>
<dbReference type="PANTHER" id="PTHR16092">
    <property type="entry name" value="SEC3/SYNTAXIN-RELATED"/>
    <property type="match status" value="1"/>
</dbReference>
<dbReference type="GeneID" id="42006390"/>
<protein>
    <recommendedName>
        <fullName evidence="6">Exocyst complex component Sec3 PIP2-binding N-terminal domain-containing protein</fullName>
    </recommendedName>
</protein>
<sequence length="1059" mass="118410">MAETALRNALTKQLFIGYDESSTDPDDHSTVATPVSTSPTKRSGHTRTGSFLPNTTIDTLSEKLLIFSRVLEERDGGKLLKIGNLRGTNNAIAGINSNSSANSKGGATYADDDDSKGKKVRYICITAKKNMKIRIHKVKQEGKDSQFTISKTWSLDDVRSLESKDGTRFAVGLSGKVFEWEVEDLVKKAELLYTLLKLAARYCTKIPKLVNINETALRNQLGHDPVFLNTAGAELKKALSLGSRNLLQDDDEVEQSVELMAPEEPAPPPINLDEVLSDFDWNVGGDAAALEARLYNELLALEAANVHAIIGSEDQASAVVVQIDKTLQELSNIEQWLAHYTGRLNSMGQDVHQIEMKNKGMQVVAANQKGLVTEMEKLLARLKLPGFVVEILKNEPLDDSDGIVQCENATLRLKKVIESKIDNGLNDMTAFQERITLYLGYANGFATRLSDHFKKLLNTSVEKALQDPNRSTKRGRLPAHDLVEIAIFKLRNLLLWLRDFDEKKFQAIQEIYTIEMSRLYSRDIQALVEPIRTHHLQKRTGLDEAYLFSLPTVSATSVATNAIKTAVTTSRETLATLKGDKDGKSGRAPISFGKSSGGAWKPSHRRKGTKDSIDSNEYSPTRGGGGSVFDPDDVISPSRSAAGLRRDSNASSADNEPNLDDKMLPDEAVAYVLTMLVPCIIREQNFSSDLFSLNKPPLDPQDPLDDTPHSASAVRALQQDEWLKPREAIPDVRISKKQHDMLEHIFDSLRDELFMLIDSGLKYDSTFAIGMMVRSESYIRELESTSYTFLMLFLEDGNKRLSTMFSRFVDDQIRAIDDSKVSRRRAGVLPSFKVFPNFVDRMENLLERSEGGARSVVASAYERIVKAMFDALDTVGKAAARDAASAADDKEQLNAHILTIENMHYFSQEIKARRVTFLDTFLKQARTTYDANLNAYVKVVIRKPLGKLLEFFEGIEQALKTAAPEEVSYRVQFNKNALKDVIKKYPGKEIKKGLEALYKRVDKHFSEELGLLPVVWRATQEEVLRRLRWFEELIVRCYPESGVRLDISIDDVLPDIGSL</sequence>
<evidence type="ECO:0000256" key="1">
    <source>
        <dbReference type="ARBA" id="ARBA00006518"/>
    </source>
</evidence>
<dbReference type="GO" id="GO:0005546">
    <property type="term" value="F:phosphatidylinositol-4,5-bisphosphate binding"/>
    <property type="evidence" value="ECO:0007669"/>
    <property type="project" value="TreeGrafter"/>
</dbReference>
<feature type="region of interest" description="Disordered" evidence="5">
    <location>
        <begin position="577"/>
        <end position="661"/>
    </location>
</feature>
<evidence type="ECO:0000256" key="4">
    <source>
        <dbReference type="ARBA" id="ARBA00023054"/>
    </source>
</evidence>
<dbReference type="OrthoDB" id="27109at2759"/>
<feature type="region of interest" description="Disordered" evidence="5">
    <location>
        <begin position="21"/>
        <end position="50"/>
    </location>
</feature>
<evidence type="ECO:0000313" key="8">
    <source>
        <dbReference type="Proteomes" id="UP000319731"/>
    </source>
</evidence>
<gene>
    <name evidence="7" type="ORF">SmJEL517_g05166</name>
</gene>
<name>A0A507BQT6_9FUNG</name>
<keyword evidence="3" id="KW-0268">Exocytosis</keyword>
<evidence type="ECO:0000313" key="7">
    <source>
        <dbReference type="EMBL" id="TPX31547.1"/>
    </source>
</evidence>
<organism evidence="7 8">
    <name type="scientific">Synchytrium microbalum</name>
    <dbReference type="NCBI Taxonomy" id="1806994"/>
    <lineage>
        <taxon>Eukaryota</taxon>
        <taxon>Fungi</taxon>
        <taxon>Fungi incertae sedis</taxon>
        <taxon>Chytridiomycota</taxon>
        <taxon>Chytridiomycota incertae sedis</taxon>
        <taxon>Chytridiomycetes</taxon>
        <taxon>Synchytriales</taxon>
        <taxon>Synchytriaceae</taxon>
        <taxon>Synchytrium</taxon>
    </lineage>
</organism>
<dbReference type="RefSeq" id="XP_031022955.1">
    <property type="nucleotide sequence ID" value="XM_031171093.1"/>
</dbReference>
<dbReference type="SMART" id="SM01313">
    <property type="entry name" value="Sec3-PIP2_bind"/>
    <property type="match status" value="1"/>
</dbReference>
<dbReference type="GO" id="GO:0005886">
    <property type="term" value="C:plasma membrane"/>
    <property type="evidence" value="ECO:0007669"/>
    <property type="project" value="TreeGrafter"/>
</dbReference>
<dbReference type="EMBL" id="QEAO01000043">
    <property type="protein sequence ID" value="TPX31547.1"/>
    <property type="molecule type" value="Genomic_DNA"/>
</dbReference>
<dbReference type="InterPro" id="IPR019160">
    <property type="entry name" value="Sec3_CC"/>
</dbReference>